<feature type="domain" description="FYVE-type" evidence="6">
    <location>
        <begin position="273"/>
        <end position="332"/>
    </location>
</feature>
<dbReference type="EMBL" id="VJMJ01000012">
    <property type="protein sequence ID" value="KAF0743882.1"/>
    <property type="molecule type" value="Genomic_DNA"/>
</dbReference>
<dbReference type="PANTHER" id="PTHR13510">
    <property type="entry name" value="FYVE-FINGER-CONTAINING RAB5 EFFECTOR PROTEIN RABENOSYN-5-RELATED"/>
    <property type="match status" value="1"/>
</dbReference>
<dbReference type="PROSITE" id="PS50178">
    <property type="entry name" value="ZF_FYVE"/>
    <property type="match status" value="1"/>
</dbReference>
<dbReference type="Gene3D" id="3.30.530.20">
    <property type="match status" value="1"/>
</dbReference>
<organism evidence="7 8">
    <name type="scientific">Aphanomyces euteiches</name>
    <dbReference type="NCBI Taxonomy" id="100861"/>
    <lineage>
        <taxon>Eukaryota</taxon>
        <taxon>Sar</taxon>
        <taxon>Stramenopiles</taxon>
        <taxon>Oomycota</taxon>
        <taxon>Saprolegniomycetes</taxon>
        <taxon>Saprolegniales</taxon>
        <taxon>Verrucalvaceae</taxon>
        <taxon>Aphanomyces</taxon>
    </lineage>
</organism>
<evidence type="ECO:0000256" key="4">
    <source>
        <dbReference type="PROSITE-ProRule" id="PRU00091"/>
    </source>
</evidence>
<dbReference type="InterPro" id="IPR013083">
    <property type="entry name" value="Znf_RING/FYVE/PHD"/>
</dbReference>
<dbReference type="InterPro" id="IPR017455">
    <property type="entry name" value="Znf_FYVE-rel"/>
</dbReference>
<evidence type="ECO:0000256" key="1">
    <source>
        <dbReference type="ARBA" id="ARBA00022723"/>
    </source>
</evidence>
<feature type="compositionally biased region" description="Low complexity" evidence="5">
    <location>
        <begin position="353"/>
        <end position="363"/>
    </location>
</feature>
<evidence type="ECO:0000256" key="5">
    <source>
        <dbReference type="SAM" id="MobiDB-lite"/>
    </source>
</evidence>
<dbReference type="CDD" id="cd00065">
    <property type="entry name" value="FYVE_like_SF"/>
    <property type="match status" value="1"/>
</dbReference>
<dbReference type="SUPFAM" id="SSF55961">
    <property type="entry name" value="Bet v1-like"/>
    <property type="match status" value="1"/>
</dbReference>
<dbReference type="InterPro" id="IPR000306">
    <property type="entry name" value="Znf_FYVE"/>
</dbReference>
<evidence type="ECO:0000256" key="3">
    <source>
        <dbReference type="ARBA" id="ARBA00022833"/>
    </source>
</evidence>
<reference evidence="7 8" key="1">
    <citation type="submission" date="2019-07" db="EMBL/GenBank/DDBJ databases">
        <title>Genomics analysis of Aphanomyces spp. identifies a new class of oomycete effector associated with host adaptation.</title>
        <authorList>
            <person name="Gaulin E."/>
        </authorList>
    </citation>
    <scope>NUCLEOTIDE SEQUENCE [LARGE SCALE GENOMIC DNA]</scope>
    <source>
        <strain evidence="7 8">ATCC 201684</strain>
    </source>
</reference>
<evidence type="ECO:0000259" key="6">
    <source>
        <dbReference type="PROSITE" id="PS50178"/>
    </source>
</evidence>
<dbReference type="SUPFAM" id="SSF57903">
    <property type="entry name" value="FYVE/PHD zinc finger"/>
    <property type="match status" value="1"/>
</dbReference>
<gene>
    <name evidence="7" type="ORF">Ae201684_001525</name>
</gene>
<feature type="region of interest" description="Disordered" evidence="5">
    <location>
        <begin position="338"/>
        <end position="376"/>
    </location>
</feature>
<dbReference type="Gene3D" id="3.30.40.10">
    <property type="entry name" value="Zinc/RING finger domain, C3HC4 (zinc finger)"/>
    <property type="match status" value="1"/>
</dbReference>
<dbReference type="PANTHER" id="PTHR13510:SF44">
    <property type="entry name" value="RABENOSYN-5"/>
    <property type="match status" value="1"/>
</dbReference>
<comment type="caution">
    <text evidence="7">The sequence shown here is derived from an EMBL/GenBank/DDBJ whole genome shotgun (WGS) entry which is preliminary data.</text>
</comment>
<accession>A0A6G0XTX8</accession>
<evidence type="ECO:0000313" key="7">
    <source>
        <dbReference type="EMBL" id="KAF0743882.1"/>
    </source>
</evidence>
<evidence type="ECO:0000256" key="2">
    <source>
        <dbReference type="ARBA" id="ARBA00022771"/>
    </source>
</evidence>
<dbReference type="Pfam" id="PF01363">
    <property type="entry name" value="FYVE"/>
    <property type="match status" value="1"/>
</dbReference>
<name>A0A6G0XTX8_9STRA</name>
<keyword evidence="1" id="KW-0479">Metal-binding</keyword>
<dbReference type="InterPro" id="IPR052727">
    <property type="entry name" value="Rab4/Rab5_effector"/>
</dbReference>
<sequence>MITLKQLKTPVPDDFFNPPPLSPDKIEELRAVGYRAQRDLLEYTKLTGGQVEWTLRTTDANVKIYSAREGNLPLFLGTAEIQSTLDEMRGIMTAPTTADARRVNDAYFPDVLDEVRLYLLSTPTEDRPNHFSFVSWLLHRSPLQGRIVRNRDICCVMHLDDIEIDGKKACLGAYKSVALPACPDLEEKYGVVRADFIHFGFIFMETDKPGVLQMKHLEHVDPNGQVNGDIIGGLLMYKMTESQYNAMSAMQANVYAHRLSRVSYLPLAAYVNKHSRTKCAVCLKKFGAFARKSNCRRCGEVVCSKVCSAKYKVAMAVLIELRVCSRCIPEPNEVEQEMPWPAPMNKALPEVMSSSSSGSSNPSYPKESKKTQRSLTMSTQSELVSNVLSDDMLTLSSINITEIFQECNDRIERDDDVLSESNVSFIYDAEEGGTFDISNTNVSRIANYFGSPVEAPPRRREDIN</sequence>
<dbReference type="SMART" id="SM00064">
    <property type="entry name" value="FYVE"/>
    <property type="match status" value="1"/>
</dbReference>
<dbReference type="GO" id="GO:0008270">
    <property type="term" value="F:zinc ion binding"/>
    <property type="evidence" value="ECO:0007669"/>
    <property type="project" value="UniProtKB-KW"/>
</dbReference>
<dbReference type="InterPro" id="IPR011011">
    <property type="entry name" value="Znf_FYVE_PHD"/>
</dbReference>
<dbReference type="InterPro" id="IPR023393">
    <property type="entry name" value="START-like_dom_sf"/>
</dbReference>
<dbReference type="Proteomes" id="UP000481153">
    <property type="component" value="Unassembled WGS sequence"/>
</dbReference>
<proteinExistence type="predicted"/>
<keyword evidence="2 4" id="KW-0863">Zinc-finger</keyword>
<keyword evidence="8" id="KW-1185">Reference proteome</keyword>
<dbReference type="VEuPathDB" id="FungiDB:AeMF1_018329"/>
<evidence type="ECO:0000313" key="8">
    <source>
        <dbReference type="Proteomes" id="UP000481153"/>
    </source>
</evidence>
<dbReference type="AlphaFoldDB" id="A0A6G0XTX8"/>
<protein>
    <recommendedName>
        <fullName evidence="6">FYVE-type domain-containing protein</fullName>
    </recommendedName>
</protein>
<keyword evidence="3" id="KW-0862">Zinc</keyword>